<dbReference type="RefSeq" id="WP_093324673.1">
    <property type="nucleotide sequence ID" value="NZ_FOSZ01000006.1"/>
</dbReference>
<dbReference type="AlphaFoldDB" id="A0A1I4FJC0"/>
<keyword evidence="2" id="KW-1185">Reference proteome</keyword>
<dbReference type="STRING" id="1280847.SAMN04488036_10627"/>
<sequence length="147" mass="16663">MNYFPHPKTFERRPDLDALFQAFATPTDLGARIVKGLIASSIRTTGINDTHYRDDNEDIARALDGGAPTTPTEHYAEYGYFEKRSALPANFDSDWYVRTYPDVAEELRAGRLDTAERHFIGRGHLEWRLPCAAAEADHKFWISMLGG</sequence>
<evidence type="ECO:0000313" key="1">
    <source>
        <dbReference type="EMBL" id="SFL16926.1"/>
    </source>
</evidence>
<protein>
    <submittedName>
        <fullName evidence="1">Uncharacterized protein</fullName>
    </submittedName>
</protein>
<organism evidence="1 2">
    <name type="scientific">Shimia haliotis</name>
    <dbReference type="NCBI Taxonomy" id="1280847"/>
    <lineage>
        <taxon>Bacteria</taxon>
        <taxon>Pseudomonadati</taxon>
        <taxon>Pseudomonadota</taxon>
        <taxon>Alphaproteobacteria</taxon>
        <taxon>Rhodobacterales</taxon>
        <taxon>Roseobacteraceae</taxon>
    </lineage>
</organism>
<dbReference type="Proteomes" id="UP000198851">
    <property type="component" value="Unassembled WGS sequence"/>
</dbReference>
<proteinExistence type="predicted"/>
<reference evidence="2" key="1">
    <citation type="submission" date="2016-10" db="EMBL/GenBank/DDBJ databases">
        <authorList>
            <person name="Varghese N."/>
            <person name="Submissions S."/>
        </authorList>
    </citation>
    <scope>NUCLEOTIDE SEQUENCE [LARGE SCALE GENOMIC DNA]</scope>
    <source>
        <strain evidence="2">DSM 28453</strain>
    </source>
</reference>
<name>A0A1I4FJC0_9RHOB</name>
<dbReference type="EMBL" id="FOSZ01000006">
    <property type="protein sequence ID" value="SFL16926.1"/>
    <property type="molecule type" value="Genomic_DNA"/>
</dbReference>
<evidence type="ECO:0000313" key="2">
    <source>
        <dbReference type="Proteomes" id="UP000198851"/>
    </source>
</evidence>
<dbReference type="OrthoDB" id="452279at2"/>
<gene>
    <name evidence="1" type="ORF">SAMN04488036_10627</name>
</gene>
<accession>A0A1I4FJC0</accession>